<dbReference type="InterPro" id="IPR029063">
    <property type="entry name" value="SAM-dependent_MTases_sf"/>
</dbReference>
<evidence type="ECO:0000256" key="1">
    <source>
        <dbReference type="ARBA" id="ARBA00022603"/>
    </source>
</evidence>
<dbReference type="EMBL" id="JACXYU010000018">
    <property type="protein sequence ID" value="MBD3934592.1"/>
    <property type="molecule type" value="Genomic_DNA"/>
</dbReference>
<dbReference type="GO" id="GO:0005737">
    <property type="term" value="C:cytoplasm"/>
    <property type="evidence" value="ECO:0007669"/>
    <property type="project" value="TreeGrafter"/>
</dbReference>
<evidence type="ECO:0000256" key="4">
    <source>
        <dbReference type="SAM" id="MobiDB-lite"/>
    </source>
</evidence>
<gene>
    <name evidence="6" type="ORF">IF129_23880</name>
</gene>
<dbReference type="PRINTS" id="PR00508">
    <property type="entry name" value="S21N4MTFRASE"/>
</dbReference>
<dbReference type="InterPro" id="IPR002941">
    <property type="entry name" value="DNA_methylase_N4/N6"/>
</dbReference>
<dbReference type="GO" id="GO:0032259">
    <property type="term" value="P:methylation"/>
    <property type="evidence" value="ECO:0007669"/>
    <property type="project" value="UniProtKB-KW"/>
</dbReference>
<keyword evidence="7" id="KW-1185">Reference proteome</keyword>
<dbReference type="PANTHER" id="PTHR13370">
    <property type="entry name" value="RNA METHYLASE-RELATED"/>
    <property type="match status" value="1"/>
</dbReference>
<evidence type="ECO:0000313" key="6">
    <source>
        <dbReference type="EMBL" id="MBD3934592.1"/>
    </source>
</evidence>
<name>A0A927IEW1_9ACTN</name>
<comment type="similarity">
    <text evidence="3">Belongs to the N(4)/N(6)-methyltransferase family.</text>
</comment>
<evidence type="ECO:0000313" key="7">
    <source>
        <dbReference type="Proteomes" id="UP000632289"/>
    </source>
</evidence>
<sequence length="365" mass="41145">MASPDATLTSHSAKGTELSHLDEIHLGDCLEWLKSLPSNVVDTVISSPPYNIGKSYESRTELNEYLSVQRQVLRECHRVLKETGSIFWQVGVYANKGVHIPLDVKFFPILEDLGLVPRNRIVWVRPHGLHARGKFSARHESILWFSKGEEYKFFLDEIRVPQKYQNKKAWRGSNKGELTCNPLGKNPGDIWVFQNVKHNHEEQTIHPAQFPEDMVARMLLSTTKPGDTVLDPYMGTGTVAVVARDHGRHYLGAELDEVYHGIALRRLSGEPDSAGIFPNLKTLRDYVERTGESADNYRFAVQVGKKPTERGKSRRYDEAHHLVELESRLTGEEAAFGQRLRGMSDGLPKLPLQNGEGGSEPIGLF</sequence>
<feature type="domain" description="DNA methylase N-4/N-6" evidence="5">
    <location>
        <begin position="41"/>
        <end position="263"/>
    </location>
</feature>
<keyword evidence="2" id="KW-0808">Transferase</keyword>
<feature type="compositionally biased region" description="Gly residues" evidence="4">
    <location>
        <begin position="355"/>
        <end position="365"/>
    </location>
</feature>
<accession>A0A927IEW1</accession>
<dbReference type="PANTHER" id="PTHR13370:SF3">
    <property type="entry name" value="TRNA (GUANINE(10)-N2)-METHYLTRANSFERASE HOMOLOG"/>
    <property type="match status" value="1"/>
</dbReference>
<dbReference type="InterPro" id="IPR001091">
    <property type="entry name" value="RM_Methyltransferase"/>
</dbReference>
<comment type="caution">
    <text evidence="6">The sequence shown here is derived from an EMBL/GenBank/DDBJ whole genome shotgun (WGS) entry which is preliminary data.</text>
</comment>
<keyword evidence="1" id="KW-0489">Methyltransferase</keyword>
<evidence type="ECO:0000259" key="5">
    <source>
        <dbReference type="Pfam" id="PF01555"/>
    </source>
</evidence>
<feature type="region of interest" description="Disordered" evidence="4">
    <location>
        <begin position="345"/>
        <end position="365"/>
    </location>
</feature>
<dbReference type="GO" id="GO:0008170">
    <property type="term" value="F:N-methyltransferase activity"/>
    <property type="evidence" value="ECO:0007669"/>
    <property type="project" value="InterPro"/>
</dbReference>
<evidence type="ECO:0000256" key="2">
    <source>
        <dbReference type="ARBA" id="ARBA00022679"/>
    </source>
</evidence>
<dbReference type="AlphaFoldDB" id="A0A927IEW1"/>
<dbReference type="GO" id="GO:0003677">
    <property type="term" value="F:DNA binding"/>
    <property type="evidence" value="ECO:0007669"/>
    <property type="project" value="InterPro"/>
</dbReference>
<evidence type="ECO:0000256" key="3">
    <source>
        <dbReference type="RuleBase" id="RU362026"/>
    </source>
</evidence>
<dbReference type="RefSeq" id="WP_191211892.1">
    <property type="nucleotide sequence ID" value="NZ_BAABKL010000001.1"/>
</dbReference>
<dbReference type="Gene3D" id="3.40.50.150">
    <property type="entry name" value="Vaccinia Virus protein VP39"/>
    <property type="match status" value="1"/>
</dbReference>
<organism evidence="6 7">
    <name type="scientific">Streptomyces chumphonensis</name>
    <dbReference type="NCBI Taxonomy" id="1214925"/>
    <lineage>
        <taxon>Bacteria</taxon>
        <taxon>Bacillati</taxon>
        <taxon>Actinomycetota</taxon>
        <taxon>Actinomycetes</taxon>
        <taxon>Kitasatosporales</taxon>
        <taxon>Streptomycetaceae</taxon>
        <taxon>Streptomyces</taxon>
    </lineage>
</organism>
<protein>
    <recommendedName>
        <fullName evidence="3">Methyltransferase</fullName>
        <ecNumber evidence="3">2.1.1.-</ecNumber>
    </recommendedName>
</protein>
<dbReference type="Proteomes" id="UP000632289">
    <property type="component" value="Unassembled WGS sequence"/>
</dbReference>
<dbReference type="SUPFAM" id="SSF53335">
    <property type="entry name" value="S-adenosyl-L-methionine-dependent methyltransferases"/>
    <property type="match status" value="1"/>
</dbReference>
<dbReference type="EC" id="2.1.1.-" evidence="3"/>
<proteinExistence type="inferred from homology"/>
<dbReference type="Pfam" id="PF01555">
    <property type="entry name" value="N6_N4_Mtase"/>
    <property type="match status" value="1"/>
</dbReference>
<reference evidence="6" key="1">
    <citation type="submission" date="2020-09" db="EMBL/GenBank/DDBJ databases">
        <title>Secondary metabolite and genome analysis of marine Streptomyces chumphonensis KK1-2T.</title>
        <authorList>
            <person name="Phongsopitanun W."/>
            <person name="Kanchanasin P."/>
            <person name="Pittayakhajonwut P."/>
            <person name="Suwanborirux K."/>
            <person name="Tanasupawat S."/>
        </authorList>
    </citation>
    <scope>NUCLEOTIDE SEQUENCE</scope>
    <source>
        <strain evidence="6">KK1-2</strain>
    </source>
</reference>